<proteinExistence type="predicted"/>
<dbReference type="Proteomes" id="UP000182690">
    <property type="component" value="Unassembled WGS sequence"/>
</dbReference>
<dbReference type="EMBL" id="FNKB01000001">
    <property type="protein sequence ID" value="SDQ11532.1"/>
    <property type="molecule type" value="Genomic_DNA"/>
</dbReference>
<accession>A0A1H0Y8U3</accession>
<organism evidence="1 2">
    <name type="scientific">Leucobacter chromiiresistens</name>
    <dbReference type="NCBI Taxonomy" id="1079994"/>
    <lineage>
        <taxon>Bacteria</taxon>
        <taxon>Bacillati</taxon>
        <taxon>Actinomycetota</taxon>
        <taxon>Actinomycetes</taxon>
        <taxon>Micrococcales</taxon>
        <taxon>Microbacteriaceae</taxon>
        <taxon>Leucobacter</taxon>
    </lineage>
</organism>
<evidence type="ECO:0000313" key="2">
    <source>
        <dbReference type="Proteomes" id="UP000182690"/>
    </source>
</evidence>
<reference evidence="1 2" key="1">
    <citation type="submission" date="2016-10" db="EMBL/GenBank/DDBJ databases">
        <authorList>
            <person name="de Groot N.N."/>
        </authorList>
    </citation>
    <scope>NUCLEOTIDE SEQUENCE [LARGE SCALE GENOMIC DNA]</scope>
    <source>
        <strain evidence="1 2">DSM 22788</strain>
    </source>
</reference>
<dbReference type="AlphaFoldDB" id="A0A1H0Y8U3"/>
<protein>
    <submittedName>
        <fullName evidence="1">Uncharacterized protein</fullName>
    </submittedName>
</protein>
<evidence type="ECO:0000313" key="1">
    <source>
        <dbReference type="EMBL" id="SDQ11532.1"/>
    </source>
</evidence>
<gene>
    <name evidence="1" type="ORF">SAMN04488565_0634</name>
</gene>
<sequence>MFADMSRDELDRLAVREHAAFKLHQEQAWPVPSPEYVTAKKGLDDLVTRKGWNGLSRDDRRLRAKYQATLKAHEVTAVQHAHALGLLDAKHLAAAVRLGLLNNE</sequence>
<name>A0A1H0Y8U3_9MICO</name>
<dbReference type="STRING" id="1079994.SAMN04488565_0634"/>